<protein>
    <submittedName>
        <fullName evidence="1">Trehalose phosphatase/synthase 5</fullName>
    </submittedName>
</protein>
<evidence type="ECO:0000313" key="2">
    <source>
        <dbReference type="Proteomes" id="UP000325081"/>
    </source>
</evidence>
<accession>A0A5A7QH25</accession>
<keyword evidence="2" id="KW-1185">Reference proteome</keyword>
<dbReference type="EMBL" id="BKCP01006737">
    <property type="protein sequence ID" value="GER43717.1"/>
    <property type="molecule type" value="Genomic_DNA"/>
</dbReference>
<gene>
    <name evidence="1" type="ORF">STAS_20581</name>
</gene>
<dbReference type="AlphaFoldDB" id="A0A5A7QH25"/>
<name>A0A5A7QH25_STRAF</name>
<sequence length="139" mass="16274">MGIFRRGGEEVLQSPLQGVEAVVTVVEPHHHRRFLHAYKKLDRKLKTERMPKKKKKKKWCLQNRVKKIERDDVENRILENREPCKANNMAACFGLASSPKFSAVGEEDPGLGLMELDGIREARFRENFNFFFITIRMFI</sequence>
<reference evidence="2" key="1">
    <citation type="journal article" date="2019" name="Curr. Biol.">
        <title>Genome Sequence of Striga asiatica Provides Insight into the Evolution of Plant Parasitism.</title>
        <authorList>
            <person name="Yoshida S."/>
            <person name="Kim S."/>
            <person name="Wafula E.K."/>
            <person name="Tanskanen J."/>
            <person name="Kim Y.M."/>
            <person name="Honaas L."/>
            <person name="Yang Z."/>
            <person name="Spallek T."/>
            <person name="Conn C.E."/>
            <person name="Ichihashi Y."/>
            <person name="Cheong K."/>
            <person name="Cui S."/>
            <person name="Der J.P."/>
            <person name="Gundlach H."/>
            <person name="Jiao Y."/>
            <person name="Hori C."/>
            <person name="Ishida J.K."/>
            <person name="Kasahara H."/>
            <person name="Kiba T."/>
            <person name="Kim M.S."/>
            <person name="Koo N."/>
            <person name="Laohavisit A."/>
            <person name="Lee Y.H."/>
            <person name="Lumba S."/>
            <person name="McCourt P."/>
            <person name="Mortimer J.C."/>
            <person name="Mutuku J.M."/>
            <person name="Nomura T."/>
            <person name="Sasaki-Sekimoto Y."/>
            <person name="Seto Y."/>
            <person name="Wang Y."/>
            <person name="Wakatake T."/>
            <person name="Sakakibara H."/>
            <person name="Demura T."/>
            <person name="Yamaguchi S."/>
            <person name="Yoneyama K."/>
            <person name="Manabe R.I."/>
            <person name="Nelson D.C."/>
            <person name="Schulman A.H."/>
            <person name="Timko M.P."/>
            <person name="dePamphilis C.W."/>
            <person name="Choi D."/>
            <person name="Shirasu K."/>
        </authorList>
    </citation>
    <scope>NUCLEOTIDE SEQUENCE [LARGE SCALE GENOMIC DNA]</scope>
    <source>
        <strain evidence="2">cv. UVA1</strain>
    </source>
</reference>
<proteinExistence type="predicted"/>
<evidence type="ECO:0000313" key="1">
    <source>
        <dbReference type="EMBL" id="GER43717.1"/>
    </source>
</evidence>
<comment type="caution">
    <text evidence="1">The sequence shown here is derived from an EMBL/GenBank/DDBJ whole genome shotgun (WGS) entry which is preliminary data.</text>
</comment>
<dbReference type="Proteomes" id="UP000325081">
    <property type="component" value="Unassembled WGS sequence"/>
</dbReference>
<organism evidence="1 2">
    <name type="scientific">Striga asiatica</name>
    <name type="common">Asiatic witchweed</name>
    <name type="synonym">Buchnera asiatica</name>
    <dbReference type="NCBI Taxonomy" id="4170"/>
    <lineage>
        <taxon>Eukaryota</taxon>
        <taxon>Viridiplantae</taxon>
        <taxon>Streptophyta</taxon>
        <taxon>Embryophyta</taxon>
        <taxon>Tracheophyta</taxon>
        <taxon>Spermatophyta</taxon>
        <taxon>Magnoliopsida</taxon>
        <taxon>eudicotyledons</taxon>
        <taxon>Gunneridae</taxon>
        <taxon>Pentapetalae</taxon>
        <taxon>asterids</taxon>
        <taxon>lamiids</taxon>
        <taxon>Lamiales</taxon>
        <taxon>Orobanchaceae</taxon>
        <taxon>Buchnereae</taxon>
        <taxon>Striga</taxon>
    </lineage>
</organism>